<reference evidence="1" key="1">
    <citation type="journal article" date="2014" name="Front. Microbiol.">
        <title>High frequency of phylogenetically diverse reductive dehalogenase-homologous genes in deep subseafloor sedimentary metagenomes.</title>
        <authorList>
            <person name="Kawai M."/>
            <person name="Futagami T."/>
            <person name="Toyoda A."/>
            <person name="Takaki Y."/>
            <person name="Nishi S."/>
            <person name="Hori S."/>
            <person name="Arai W."/>
            <person name="Tsubouchi T."/>
            <person name="Morono Y."/>
            <person name="Uchiyama I."/>
            <person name="Ito T."/>
            <person name="Fujiyama A."/>
            <person name="Inagaki F."/>
            <person name="Takami H."/>
        </authorList>
    </citation>
    <scope>NUCLEOTIDE SEQUENCE</scope>
    <source>
        <strain evidence="1">Expedition CK06-06</strain>
    </source>
</reference>
<dbReference type="InterPro" id="IPR006439">
    <property type="entry name" value="HAD-SF_hydro_IA"/>
</dbReference>
<dbReference type="PANTHER" id="PTHR43611:SF3">
    <property type="entry name" value="FLAVIN MONONUCLEOTIDE HYDROLASE 1, CHLOROPLATIC"/>
    <property type="match status" value="1"/>
</dbReference>
<dbReference type="NCBIfam" id="TIGR01509">
    <property type="entry name" value="HAD-SF-IA-v3"/>
    <property type="match status" value="1"/>
</dbReference>
<dbReference type="SUPFAM" id="SSF56784">
    <property type="entry name" value="HAD-like"/>
    <property type="match status" value="1"/>
</dbReference>
<feature type="non-terminal residue" evidence="1">
    <location>
        <position position="1"/>
    </location>
</feature>
<evidence type="ECO:0000313" key="1">
    <source>
        <dbReference type="EMBL" id="GAH29967.1"/>
    </source>
</evidence>
<gene>
    <name evidence="1" type="ORF">S03H2_03244</name>
</gene>
<comment type="caution">
    <text evidence="1">The sequence shown here is derived from an EMBL/GenBank/DDBJ whole genome shotgun (WGS) entry which is preliminary data.</text>
</comment>
<dbReference type="Pfam" id="PF00702">
    <property type="entry name" value="Hydrolase"/>
    <property type="match status" value="1"/>
</dbReference>
<dbReference type="PRINTS" id="PR00413">
    <property type="entry name" value="HADHALOGNASE"/>
</dbReference>
<dbReference type="InterPro" id="IPR036412">
    <property type="entry name" value="HAD-like_sf"/>
</dbReference>
<organism evidence="1">
    <name type="scientific">marine sediment metagenome</name>
    <dbReference type="NCBI Taxonomy" id="412755"/>
    <lineage>
        <taxon>unclassified sequences</taxon>
        <taxon>metagenomes</taxon>
        <taxon>ecological metagenomes</taxon>
    </lineage>
</organism>
<proteinExistence type="predicted"/>
<protein>
    <recommendedName>
        <fullName evidence="2">HAD family hydrolase</fullName>
    </recommendedName>
</protein>
<dbReference type="InterPro" id="IPR023214">
    <property type="entry name" value="HAD_sf"/>
</dbReference>
<dbReference type="NCBIfam" id="TIGR01549">
    <property type="entry name" value="HAD-SF-IA-v1"/>
    <property type="match status" value="1"/>
</dbReference>
<dbReference type="Gene3D" id="3.40.50.1000">
    <property type="entry name" value="HAD superfamily/HAD-like"/>
    <property type="match status" value="1"/>
</dbReference>
<sequence length="168" mass="19637">SPLNKPKTPIMLEFFRQSDTYHQGRITDKEFYQQACELLEVCALNQTEFYNAFNSIIADLNLDMVDLIRNIKTLNNLKIICMSNINSSHWTYLKKQKWNIWELFDEFILSHEIHMTKPDPKVFEYALKIAGCKPEEIIFIDDGFNNVRSARVLGINSIRFIGLDNLVS</sequence>
<evidence type="ECO:0008006" key="2">
    <source>
        <dbReference type="Google" id="ProtNLM"/>
    </source>
</evidence>
<accession>X1EBK4</accession>
<dbReference type="EMBL" id="BARU01001179">
    <property type="protein sequence ID" value="GAH29967.1"/>
    <property type="molecule type" value="Genomic_DNA"/>
</dbReference>
<dbReference type="PANTHER" id="PTHR43611">
    <property type="entry name" value="ALPHA-D-GLUCOSE 1-PHOSPHATE PHOSPHATASE"/>
    <property type="match status" value="1"/>
</dbReference>
<name>X1EBK4_9ZZZZ</name>
<dbReference type="AlphaFoldDB" id="X1EBK4"/>